<dbReference type="InterPro" id="IPR005467">
    <property type="entry name" value="His_kinase_dom"/>
</dbReference>
<dbReference type="Gene3D" id="3.30.565.10">
    <property type="entry name" value="Histidine kinase-like ATPase, C-terminal domain"/>
    <property type="match status" value="1"/>
</dbReference>
<dbReference type="Pfam" id="PF07495">
    <property type="entry name" value="Y_Y_Y"/>
    <property type="match status" value="1"/>
</dbReference>
<evidence type="ECO:0000259" key="9">
    <source>
        <dbReference type="PROSITE" id="PS50109"/>
    </source>
</evidence>
<protein>
    <recommendedName>
        <fullName evidence="2">histidine kinase</fullName>
        <ecNumber evidence="2">2.7.13.3</ecNumber>
    </recommendedName>
</protein>
<proteinExistence type="predicted"/>
<evidence type="ECO:0000313" key="11">
    <source>
        <dbReference type="EMBL" id="MDN5215510.1"/>
    </source>
</evidence>
<dbReference type="Pfam" id="PF00512">
    <property type="entry name" value="HisKA"/>
    <property type="match status" value="1"/>
</dbReference>
<feature type="domain" description="HTH araC/xylS-type" evidence="8">
    <location>
        <begin position="1273"/>
        <end position="1372"/>
    </location>
</feature>
<accession>A0ABT8LFH6</accession>
<sequence length="1372" mass="156335">MMRKSVVIGLLIMICLQVHAQRYIADIDNMTVDHGLPDNSVYCFYQDHFGFIWIGTHTGISRFDGYAFKHFQLSTGNESPSPVVEIIGDDHDNLWIATRGSGLYQLNLQTHELSPYVVADMDLGENIFDIYKSSGQTLWTASDKGIFRMEKVSGNHPVPRFIQLSTGQHGQRVDGDIRHIGENNTGHLLFSSYNNILYQSYSNITDTLVRDISCRIILSNYHIQHLLRDNKRETIWMGTSNEGLLMMDSSENVSNFRHLEADKSTLSQNNITGLAQDHNGNIWIATSNRGINWLQNLSGSQEGYFINSNNAARLLKYQKTFEVFNRLADYNIRALFVDDKDILWIGTQNNGLIKVTFKKEVFRHFQQDSHIDNTLAHRDISFPKITRDGGLWIGTWGGGLHYLSPVESSKPNPEYKRFYPVEGDSTSISFHRVFPVFEDRKEILWLGTNGGGLNKLTKDQRTKDRPKFKRYQHDPSNNHSISDNTIRSICEDSKGNIWIGTNKGLNKLMPLQDGFLRYLDTLVIHEIVEDQSGTLWLGTQNNGLVSWNPVLNASRQYRYQAVNGTKQPIHNVRHVIIDRSGVLWLGATTGLFSFNPDSEVFKHYTGVDGIAIRAIESIQIDYKNRLWIGSAEDGLFVYEPEEERFTSFKMTQGRMSNSFTQGSSQSQDGVMFFGSRNGFYSFHPDSVVIGHTLPQTFITEVKAGEKQLPEEIIYQLNRQRPLPLRFNYDEKVISISFSHLSYSPNNPIRYTYILKGVDNQWNTTNVGEHRITYSNLQPGDYTFSVKAAYQNLSGKSAILPIVISPPWWKTWWSYTLAGTLFIFIVFRIRQYRKRLRNESERRFKEKLEREKEERLQQMKLELFTNISHEIKTPLTLIKAPVENLLNSQELTEKNTKYASLIKSNTERLLRLTNQLLDYRKVSLNKMPVKYEALDLVGILEQVCYLFTELAIKNDINFILESNVTSLVVNIDQDKLESIVFNLLTNAFKHTSQGGKIEVIINFLEELSDTENQIIRIEIKDSGVGIPAEKMKEVFEQFYSESEKKNTIQKGTGIGLALVRELVILMNGDIKVASEESVGTTFVINFDLDILSKEVGKKYLRLNVPKKNAGKRLKPDDSAGKDNGLPVLLIAEDDRELNHFIASQFSNGYRVTQAFDGEQAYKQALSDPPELVITDLMMPVSDGIALCNRLKSELTTSHIPVVMLTAKGQDEDRLRGIQTGADAYLVKPFSTELLVTTVSKLIEGRRLLREKYSKSILVEPSGITITPMDEKFMQLVLDVVDTHLDDHTFSVEQLAKDAGVSGPQLYRKVKAITGLSPNEFIRDLRLKRAAVLLKESGLTISEVSYRVGFSNPKYFSRCFHQQFGTSPKEFKVS</sequence>
<keyword evidence="12" id="KW-1185">Reference proteome</keyword>
<dbReference type="InterPro" id="IPR009057">
    <property type="entry name" value="Homeodomain-like_sf"/>
</dbReference>
<dbReference type="Pfam" id="PF12833">
    <property type="entry name" value="HTH_18"/>
    <property type="match status" value="1"/>
</dbReference>
<dbReference type="InterPro" id="IPR036890">
    <property type="entry name" value="HATPase_C_sf"/>
</dbReference>
<evidence type="ECO:0000256" key="5">
    <source>
        <dbReference type="ARBA" id="ARBA00023163"/>
    </source>
</evidence>
<dbReference type="InterPro" id="IPR036097">
    <property type="entry name" value="HisK_dim/P_sf"/>
</dbReference>
<organism evidence="11 12">
    <name type="scientific">Agaribacillus aureus</name>
    <dbReference type="NCBI Taxonomy" id="3051825"/>
    <lineage>
        <taxon>Bacteria</taxon>
        <taxon>Pseudomonadati</taxon>
        <taxon>Bacteroidota</taxon>
        <taxon>Cytophagia</taxon>
        <taxon>Cytophagales</taxon>
        <taxon>Splendidivirgaceae</taxon>
        <taxon>Agaribacillus</taxon>
    </lineage>
</organism>
<keyword evidence="5" id="KW-0804">Transcription</keyword>
<dbReference type="InterPro" id="IPR015943">
    <property type="entry name" value="WD40/YVTN_repeat-like_dom_sf"/>
</dbReference>
<reference evidence="11" key="1">
    <citation type="submission" date="2023-06" db="EMBL/GenBank/DDBJ databases">
        <title>Genomic of Agaribacillus aureum.</title>
        <authorList>
            <person name="Wang G."/>
        </authorList>
    </citation>
    <scope>NUCLEOTIDE SEQUENCE</scope>
    <source>
        <strain evidence="11">BMA12</strain>
    </source>
</reference>
<dbReference type="SUPFAM" id="SSF63829">
    <property type="entry name" value="Calcium-dependent phosphotriesterase"/>
    <property type="match status" value="2"/>
</dbReference>
<keyword evidence="7" id="KW-0732">Signal</keyword>
<evidence type="ECO:0000259" key="8">
    <source>
        <dbReference type="PROSITE" id="PS01124"/>
    </source>
</evidence>
<dbReference type="PANTHER" id="PTHR43547:SF2">
    <property type="entry name" value="HYBRID SIGNAL TRANSDUCTION HISTIDINE KINASE C"/>
    <property type="match status" value="1"/>
</dbReference>
<evidence type="ECO:0000256" key="1">
    <source>
        <dbReference type="ARBA" id="ARBA00000085"/>
    </source>
</evidence>
<dbReference type="Gene3D" id="3.40.50.2300">
    <property type="match status" value="1"/>
</dbReference>
<dbReference type="InterPro" id="IPR011110">
    <property type="entry name" value="Reg_prop"/>
</dbReference>
<dbReference type="InterPro" id="IPR003594">
    <property type="entry name" value="HATPase_dom"/>
</dbReference>
<comment type="catalytic activity">
    <reaction evidence="1">
        <text>ATP + protein L-histidine = ADP + protein N-phospho-L-histidine.</text>
        <dbReference type="EC" id="2.7.13.3"/>
    </reaction>
</comment>
<dbReference type="EMBL" id="JAUJEB010000006">
    <property type="protein sequence ID" value="MDN5215510.1"/>
    <property type="molecule type" value="Genomic_DNA"/>
</dbReference>
<evidence type="ECO:0000256" key="2">
    <source>
        <dbReference type="ARBA" id="ARBA00012438"/>
    </source>
</evidence>
<dbReference type="SUPFAM" id="SSF46689">
    <property type="entry name" value="Homeodomain-like"/>
    <property type="match status" value="1"/>
</dbReference>
<dbReference type="SMART" id="SM00388">
    <property type="entry name" value="HisKA"/>
    <property type="match status" value="1"/>
</dbReference>
<name>A0ABT8LFH6_9BACT</name>
<comment type="caution">
    <text evidence="11">The sequence shown here is derived from an EMBL/GenBank/DDBJ whole genome shotgun (WGS) entry which is preliminary data.</text>
</comment>
<dbReference type="PROSITE" id="PS01124">
    <property type="entry name" value="HTH_ARAC_FAMILY_2"/>
    <property type="match status" value="1"/>
</dbReference>
<evidence type="ECO:0000256" key="6">
    <source>
        <dbReference type="PROSITE-ProRule" id="PRU00169"/>
    </source>
</evidence>
<dbReference type="InterPro" id="IPR004358">
    <property type="entry name" value="Sig_transdc_His_kin-like_C"/>
</dbReference>
<dbReference type="InterPro" id="IPR011006">
    <property type="entry name" value="CheY-like_superfamily"/>
</dbReference>
<feature type="modified residue" description="4-aspartylphosphate" evidence="6">
    <location>
        <position position="1174"/>
    </location>
</feature>
<dbReference type="InterPro" id="IPR001789">
    <property type="entry name" value="Sig_transdc_resp-reg_receiver"/>
</dbReference>
<dbReference type="Gene3D" id="2.60.40.10">
    <property type="entry name" value="Immunoglobulins"/>
    <property type="match status" value="1"/>
</dbReference>
<dbReference type="SMART" id="SM00387">
    <property type="entry name" value="HATPase_c"/>
    <property type="match status" value="1"/>
</dbReference>
<dbReference type="SMART" id="SM00342">
    <property type="entry name" value="HTH_ARAC"/>
    <property type="match status" value="1"/>
</dbReference>
<evidence type="ECO:0000313" key="12">
    <source>
        <dbReference type="Proteomes" id="UP001172083"/>
    </source>
</evidence>
<evidence type="ECO:0000256" key="7">
    <source>
        <dbReference type="SAM" id="SignalP"/>
    </source>
</evidence>
<dbReference type="SUPFAM" id="SSF52172">
    <property type="entry name" value="CheY-like"/>
    <property type="match status" value="1"/>
</dbReference>
<dbReference type="Gene3D" id="2.130.10.10">
    <property type="entry name" value="YVTN repeat-like/Quinoprotein amine dehydrogenase"/>
    <property type="match status" value="2"/>
</dbReference>
<keyword evidence="3 6" id="KW-0597">Phosphoprotein</keyword>
<dbReference type="PRINTS" id="PR00344">
    <property type="entry name" value="BCTRLSENSOR"/>
</dbReference>
<dbReference type="RefSeq" id="WP_346760840.1">
    <property type="nucleotide sequence ID" value="NZ_JAUJEB010000006.1"/>
</dbReference>
<dbReference type="SUPFAM" id="SSF47384">
    <property type="entry name" value="Homodimeric domain of signal transducing histidine kinase"/>
    <property type="match status" value="1"/>
</dbReference>
<feature type="signal peptide" evidence="7">
    <location>
        <begin position="1"/>
        <end position="20"/>
    </location>
</feature>
<gene>
    <name evidence="11" type="ORF">QQ020_25760</name>
</gene>
<dbReference type="InterPro" id="IPR011123">
    <property type="entry name" value="Y_Y_Y"/>
</dbReference>
<feature type="domain" description="Response regulatory" evidence="10">
    <location>
        <begin position="1126"/>
        <end position="1241"/>
    </location>
</feature>
<feature type="chain" id="PRO_5047217567" description="histidine kinase" evidence="7">
    <location>
        <begin position="21"/>
        <end position="1372"/>
    </location>
</feature>
<dbReference type="Pfam" id="PF02518">
    <property type="entry name" value="HATPase_c"/>
    <property type="match status" value="1"/>
</dbReference>
<evidence type="ECO:0000256" key="3">
    <source>
        <dbReference type="ARBA" id="ARBA00022553"/>
    </source>
</evidence>
<dbReference type="Gene3D" id="1.10.10.60">
    <property type="entry name" value="Homeodomain-like"/>
    <property type="match status" value="1"/>
</dbReference>
<dbReference type="PANTHER" id="PTHR43547">
    <property type="entry name" value="TWO-COMPONENT HISTIDINE KINASE"/>
    <property type="match status" value="1"/>
</dbReference>
<dbReference type="Pfam" id="PF00072">
    <property type="entry name" value="Response_reg"/>
    <property type="match status" value="1"/>
</dbReference>
<dbReference type="Proteomes" id="UP001172083">
    <property type="component" value="Unassembled WGS sequence"/>
</dbReference>
<evidence type="ECO:0000256" key="4">
    <source>
        <dbReference type="ARBA" id="ARBA00023015"/>
    </source>
</evidence>
<dbReference type="EC" id="2.7.13.3" evidence="2"/>
<dbReference type="PROSITE" id="PS50109">
    <property type="entry name" value="HIS_KIN"/>
    <property type="match status" value="1"/>
</dbReference>
<dbReference type="CDD" id="cd00082">
    <property type="entry name" value="HisKA"/>
    <property type="match status" value="1"/>
</dbReference>
<dbReference type="Gene3D" id="1.10.287.130">
    <property type="match status" value="1"/>
</dbReference>
<dbReference type="PROSITE" id="PS50110">
    <property type="entry name" value="RESPONSE_REGULATORY"/>
    <property type="match status" value="1"/>
</dbReference>
<dbReference type="SUPFAM" id="SSF55874">
    <property type="entry name" value="ATPase domain of HSP90 chaperone/DNA topoisomerase II/histidine kinase"/>
    <property type="match status" value="1"/>
</dbReference>
<dbReference type="InterPro" id="IPR013783">
    <property type="entry name" value="Ig-like_fold"/>
</dbReference>
<feature type="domain" description="Histidine kinase" evidence="9">
    <location>
        <begin position="865"/>
        <end position="1089"/>
    </location>
</feature>
<dbReference type="Pfam" id="PF07494">
    <property type="entry name" value="Reg_prop"/>
    <property type="match status" value="3"/>
</dbReference>
<dbReference type="InterPro" id="IPR003661">
    <property type="entry name" value="HisK_dim/P_dom"/>
</dbReference>
<evidence type="ECO:0000259" key="10">
    <source>
        <dbReference type="PROSITE" id="PS50110"/>
    </source>
</evidence>
<dbReference type="SMART" id="SM00448">
    <property type="entry name" value="REC"/>
    <property type="match status" value="1"/>
</dbReference>
<keyword evidence="4" id="KW-0805">Transcription regulation</keyword>
<dbReference type="InterPro" id="IPR018060">
    <property type="entry name" value="HTH_AraC"/>
</dbReference>
<dbReference type="CDD" id="cd00146">
    <property type="entry name" value="PKD"/>
    <property type="match status" value="1"/>
</dbReference>
<dbReference type="CDD" id="cd17574">
    <property type="entry name" value="REC_OmpR"/>
    <property type="match status" value="1"/>
</dbReference>